<accession>A0A1I1JB60</accession>
<dbReference type="PROSITE" id="PS00018">
    <property type="entry name" value="EF_HAND_1"/>
    <property type="match status" value="2"/>
</dbReference>
<dbReference type="OrthoDB" id="1816327at2"/>
<dbReference type="EMBL" id="FOKQ01000013">
    <property type="protein sequence ID" value="SFC45351.1"/>
    <property type="molecule type" value="Genomic_DNA"/>
</dbReference>
<dbReference type="AlphaFoldDB" id="A0A1I1JB60"/>
<dbReference type="Gene3D" id="1.10.1330.10">
    <property type="entry name" value="Dockerin domain"/>
    <property type="match status" value="1"/>
</dbReference>
<sequence length="500" mass="55091">MKLKMIAAFSAAAMMLFTSVTASADNIKRTIVTGVRLNKPYININMQTSNGTDISNVKFALKNSKGVKIATFTGKNGKVNILDGTAVDLTGIHDVDSYKKISGYESRFLDPYYTGADYKGYYPSGCTEINGDRYYYKGDDALKIAPDDEVFLTYNDKSCFKIVDTMTVPANKIVFDVDKKFLQNENKTDNCYFVPKEKGQKCEITKDNSFLMYDHAGKREMISASKGKYAIVFSGCSGSERCDVSDHAVSYSKVRIKFNEAFPGLADNNLKITKDYSEYTVTYDLRGKMSTVLDDSLSYAVVSTLCYSGSVLTSCVPDSEGYVEFWVSDETLSTDMTYTFNYFKMVDGSARFGAGGGSVIKADLPKTREKISVLMEFPQSGYCIAALKPDKYTIVMEDNTDVRDYDISGESFTVTDTKKLQTANVKISKKSLLLGDCDRNGVINVNDVTVLAAHVRGIRVLKGRSLIAADVNGSNSINVADISALAAHVKNKRLLPNKTV</sequence>
<dbReference type="GO" id="GO:0004553">
    <property type="term" value="F:hydrolase activity, hydrolyzing O-glycosyl compounds"/>
    <property type="evidence" value="ECO:0007669"/>
    <property type="project" value="InterPro"/>
</dbReference>
<dbReference type="Pfam" id="PF00404">
    <property type="entry name" value="Dockerin_1"/>
    <property type="match status" value="1"/>
</dbReference>
<proteinExistence type="predicted"/>
<dbReference type="CDD" id="cd14256">
    <property type="entry name" value="Dockerin_I"/>
    <property type="match status" value="1"/>
</dbReference>
<feature type="signal peptide" evidence="1">
    <location>
        <begin position="1"/>
        <end position="24"/>
    </location>
</feature>
<evidence type="ECO:0000256" key="1">
    <source>
        <dbReference type="SAM" id="SignalP"/>
    </source>
</evidence>
<evidence type="ECO:0000259" key="2">
    <source>
        <dbReference type="PROSITE" id="PS51766"/>
    </source>
</evidence>
<keyword evidence="1" id="KW-0732">Signal</keyword>
<dbReference type="InterPro" id="IPR016134">
    <property type="entry name" value="Dockerin_dom"/>
</dbReference>
<evidence type="ECO:0000313" key="3">
    <source>
        <dbReference type="EMBL" id="SFC45351.1"/>
    </source>
</evidence>
<feature type="domain" description="Dockerin" evidence="2">
    <location>
        <begin position="430"/>
        <end position="497"/>
    </location>
</feature>
<evidence type="ECO:0000313" key="4">
    <source>
        <dbReference type="Proteomes" id="UP000182192"/>
    </source>
</evidence>
<organism evidence="3 4">
    <name type="scientific">Ruminococcus albus</name>
    <dbReference type="NCBI Taxonomy" id="1264"/>
    <lineage>
        <taxon>Bacteria</taxon>
        <taxon>Bacillati</taxon>
        <taxon>Bacillota</taxon>
        <taxon>Clostridia</taxon>
        <taxon>Eubacteriales</taxon>
        <taxon>Oscillospiraceae</taxon>
        <taxon>Ruminococcus</taxon>
    </lineage>
</organism>
<protein>
    <recommendedName>
        <fullName evidence="2">Dockerin domain-containing protein</fullName>
    </recommendedName>
</protein>
<gene>
    <name evidence="3" type="ORF">SAMN02910406_01733</name>
</gene>
<dbReference type="InterPro" id="IPR036439">
    <property type="entry name" value="Dockerin_dom_sf"/>
</dbReference>
<dbReference type="InterPro" id="IPR002105">
    <property type="entry name" value="Dockerin_1_rpt"/>
</dbReference>
<reference evidence="3 4" key="1">
    <citation type="submission" date="2016-10" db="EMBL/GenBank/DDBJ databases">
        <authorList>
            <person name="de Groot N.N."/>
        </authorList>
    </citation>
    <scope>NUCLEOTIDE SEQUENCE [LARGE SCALE GENOMIC DNA]</scope>
    <source>
        <strain evidence="3 4">AR67</strain>
    </source>
</reference>
<dbReference type="PROSITE" id="PS51766">
    <property type="entry name" value="DOCKERIN"/>
    <property type="match status" value="1"/>
</dbReference>
<dbReference type="GO" id="GO:0000272">
    <property type="term" value="P:polysaccharide catabolic process"/>
    <property type="evidence" value="ECO:0007669"/>
    <property type="project" value="InterPro"/>
</dbReference>
<feature type="chain" id="PRO_5010329373" description="Dockerin domain-containing protein" evidence="1">
    <location>
        <begin position="25"/>
        <end position="500"/>
    </location>
</feature>
<name>A0A1I1JB60_RUMAL</name>
<dbReference type="SUPFAM" id="SSF63446">
    <property type="entry name" value="Type I dockerin domain"/>
    <property type="match status" value="1"/>
</dbReference>
<dbReference type="Proteomes" id="UP000182192">
    <property type="component" value="Unassembled WGS sequence"/>
</dbReference>
<dbReference type="InterPro" id="IPR018247">
    <property type="entry name" value="EF_Hand_1_Ca_BS"/>
</dbReference>
<dbReference type="RefSeq" id="WP_074961174.1">
    <property type="nucleotide sequence ID" value="NZ_FOKQ01000013.1"/>
</dbReference>